<evidence type="ECO:0000313" key="2">
    <source>
        <dbReference type="Proteomes" id="UP000509626"/>
    </source>
</evidence>
<dbReference type="RefSeq" id="WP_179267054.1">
    <property type="nucleotide sequence ID" value="NZ_CP058579.1"/>
</dbReference>
<protein>
    <submittedName>
        <fullName evidence="1">Uncharacterized protein</fullName>
    </submittedName>
</protein>
<name>A0A7D5L8D4_9EURY</name>
<gene>
    <name evidence="1" type="ORF">HUG12_01350</name>
</gene>
<accession>A0A7D5L8D4</accession>
<dbReference type="EMBL" id="CP058579">
    <property type="protein sequence ID" value="QLG60468.1"/>
    <property type="molecule type" value="Genomic_DNA"/>
</dbReference>
<evidence type="ECO:0000313" key="1">
    <source>
        <dbReference type="EMBL" id="QLG60468.1"/>
    </source>
</evidence>
<dbReference type="InterPro" id="IPR006311">
    <property type="entry name" value="TAT_signal"/>
</dbReference>
<dbReference type="AlphaFoldDB" id="A0A7D5L8D4"/>
<dbReference type="PROSITE" id="PS51318">
    <property type="entry name" value="TAT"/>
    <property type="match status" value="1"/>
</dbReference>
<dbReference type="Proteomes" id="UP000509626">
    <property type="component" value="Chromosome"/>
</dbReference>
<reference evidence="1 2" key="1">
    <citation type="submission" date="2020-06" db="EMBL/GenBank/DDBJ databases">
        <title>NJ-3-1, isolated from saline soil.</title>
        <authorList>
            <person name="Cui H.L."/>
            <person name="Shi X."/>
        </authorList>
    </citation>
    <scope>NUCLEOTIDE SEQUENCE [LARGE SCALE GENOMIC DNA]</scope>
    <source>
        <strain evidence="1 2">NJ-3-1</strain>
    </source>
</reference>
<dbReference type="KEGG" id="halu:HUG12_01350"/>
<proteinExistence type="predicted"/>
<sequence length="243" mass="25573">MTGGDGRGTGRRQFLGALGVTLGGTALLGRVGSRSVAAGQSLQHGYYTGSTTNVIRYFDAFGQSVLGEQAYQHDVLVRVGTPAVAGGVQETNPFNLYVIPDPSSITGEEGVMEIHSALGYSESPGETVLSPITGDPVPNSAGGVHETTAGSALFQYWRYDFLSGDEFRGELVDPHTQEALAINLFNAANEIAPGISLPWPYPMAAGTQLAATIDGTDLTITISGFSIDLTRQFLAQIEVTRFA</sequence>
<keyword evidence="2" id="KW-1185">Reference proteome</keyword>
<dbReference type="GeneID" id="56036063"/>
<organism evidence="1 2">
    <name type="scientific">Halorarum salinum</name>
    <dbReference type="NCBI Taxonomy" id="2743089"/>
    <lineage>
        <taxon>Archaea</taxon>
        <taxon>Methanobacteriati</taxon>
        <taxon>Methanobacteriota</taxon>
        <taxon>Stenosarchaea group</taxon>
        <taxon>Halobacteria</taxon>
        <taxon>Halobacteriales</taxon>
        <taxon>Haloferacaceae</taxon>
        <taxon>Halorarum</taxon>
    </lineage>
</organism>